<sequence length="282" mass="32100">MRIRRYPSDTTDAEWALLQPILPVPACETEVGGAPEKHPRREIVDAIRYVVDTGCKWRALPADYPPWRTVWGFMARWTAAGIVGQIRDDLRGRIRRDMGKGPRAVATVIDSQSVKAAETVGKESRGYDAAKKINGRKRHIVVDTRGLPLLVMVTPADMTDRDAAKEVLFRLRLMRPEITIVWADSAYAGQLVAWAKKYLRLTIKTVSRPKDATGFVVLPRRWVVERTLAWLMHARRHARDYERLVQHSEALITWAAITLMTRRIVQKKICTDAGEDKQDRAA</sequence>
<name>A0ABS8E9P4_9ACTN</name>
<feature type="domain" description="Insertion element IS402-like" evidence="2">
    <location>
        <begin position="11"/>
        <end position="86"/>
    </location>
</feature>
<dbReference type="NCBIfam" id="NF033580">
    <property type="entry name" value="transpos_IS5_3"/>
    <property type="match status" value="1"/>
</dbReference>
<dbReference type="InterPro" id="IPR025161">
    <property type="entry name" value="IS402-like_dom"/>
</dbReference>
<evidence type="ECO:0000259" key="1">
    <source>
        <dbReference type="Pfam" id="PF01609"/>
    </source>
</evidence>
<comment type="caution">
    <text evidence="3">The sequence shown here is derived from an EMBL/GenBank/DDBJ whole genome shotgun (WGS) entry which is preliminary data.</text>
</comment>
<dbReference type="PANTHER" id="PTHR30007:SF0">
    <property type="entry name" value="TRANSPOSASE"/>
    <property type="match status" value="1"/>
</dbReference>
<evidence type="ECO:0000259" key="2">
    <source>
        <dbReference type="Pfam" id="PF13340"/>
    </source>
</evidence>
<organism evidence="3 4">
    <name type="scientific">Streptomyces flavotricini</name>
    <dbReference type="NCBI Taxonomy" id="66888"/>
    <lineage>
        <taxon>Bacteria</taxon>
        <taxon>Bacillati</taxon>
        <taxon>Actinomycetota</taxon>
        <taxon>Actinomycetes</taxon>
        <taxon>Kitasatosporales</taxon>
        <taxon>Streptomycetaceae</taxon>
        <taxon>Streptomyces</taxon>
    </lineage>
</organism>
<evidence type="ECO:0000313" key="4">
    <source>
        <dbReference type="Proteomes" id="UP001520654"/>
    </source>
</evidence>
<dbReference type="EMBL" id="JAINUL010000001">
    <property type="protein sequence ID" value="MCC0097639.1"/>
    <property type="molecule type" value="Genomic_DNA"/>
</dbReference>
<dbReference type="Proteomes" id="UP001520654">
    <property type="component" value="Unassembled WGS sequence"/>
</dbReference>
<protein>
    <submittedName>
        <fullName evidence="3">IS5 family transposase</fullName>
    </submittedName>
</protein>
<evidence type="ECO:0000313" key="3">
    <source>
        <dbReference type="EMBL" id="MCC0097639.1"/>
    </source>
</evidence>
<feature type="domain" description="Transposase IS4-like" evidence="1">
    <location>
        <begin position="105"/>
        <end position="258"/>
    </location>
</feature>
<dbReference type="InterPro" id="IPR002559">
    <property type="entry name" value="Transposase_11"/>
</dbReference>
<accession>A0ABS8E9P4</accession>
<proteinExistence type="predicted"/>
<reference evidence="3 4" key="1">
    <citation type="submission" date="2021-08" db="EMBL/GenBank/DDBJ databases">
        <title>Genomic Architecture of Streptomyces flavotricini NGL1 and Streptomyces erythrochromogenes HMS4 With Differential Plant Beneficial attributes and laccase production capabilities.</title>
        <authorList>
            <person name="Salwan R."/>
            <person name="Kaur R."/>
            <person name="Sharma V."/>
        </authorList>
    </citation>
    <scope>NUCLEOTIDE SEQUENCE [LARGE SCALE GENOMIC DNA]</scope>
    <source>
        <strain evidence="3 4">NGL1</strain>
    </source>
</reference>
<dbReference type="Pfam" id="PF13340">
    <property type="entry name" value="DUF4096"/>
    <property type="match status" value="1"/>
</dbReference>
<gene>
    <name evidence="3" type="ORF">K7B10_23225</name>
</gene>
<keyword evidence="4" id="KW-1185">Reference proteome</keyword>
<dbReference type="RefSeq" id="WP_308284627.1">
    <property type="nucleotide sequence ID" value="NZ_JAINUL010000001.1"/>
</dbReference>
<dbReference type="PANTHER" id="PTHR30007">
    <property type="entry name" value="PHP DOMAIN PROTEIN"/>
    <property type="match status" value="1"/>
</dbReference>
<dbReference type="Pfam" id="PF01609">
    <property type="entry name" value="DDE_Tnp_1"/>
    <property type="match status" value="1"/>
</dbReference>